<name>A0A419IAG3_9PSEU</name>
<gene>
    <name evidence="1" type="ORF">D5S19_03455</name>
</gene>
<dbReference type="InterPro" id="IPR013320">
    <property type="entry name" value="ConA-like_dom_sf"/>
</dbReference>
<proteinExistence type="predicted"/>
<organism evidence="1 2">
    <name type="scientific">Amycolatopsis panacis</name>
    <dbReference type="NCBI Taxonomy" id="2340917"/>
    <lineage>
        <taxon>Bacteria</taxon>
        <taxon>Bacillati</taxon>
        <taxon>Actinomycetota</taxon>
        <taxon>Actinomycetes</taxon>
        <taxon>Pseudonocardiales</taxon>
        <taxon>Pseudonocardiaceae</taxon>
        <taxon>Amycolatopsis</taxon>
    </lineage>
</organism>
<dbReference type="EMBL" id="QZFV01000043">
    <property type="protein sequence ID" value="RJQ90027.1"/>
    <property type="molecule type" value="Genomic_DNA"/>
</dbReference>
<accession>A0A419IAG3</accession>
<dbReference type="Pfam" id="PF13385">
    <property type="entry name" value="Laminin_G_3"/>
    <property type="match status" value="1"/>
</dbReference>
<sequence length="183" mass="20025">MWSCEYSCPTVDDGVARFNLKPGAAPDTTGSWSKIRYKAKHFTSGKFTTRFALSGRPKQAVWWGTALWSGAGSQFNEINFGYTTSQSFTNSQLRFESAKAGKVTSLKVDTGVDIYDGRYHTATLQYNSSSVSLYFDGKLLRTITDTSVIPTAPMDLVVGPRLVTGSEPLTTTFTQTVTSVEVT</sequence>
<keyword evidence="2" id="KW-1185">Reference proteome</keyword>
<protein>
    <recommendedName>
        <fullName evidence="3">LamG domain-containing protein</fullName>
    </recommendedName>
</protein>
<reference evidence="1 2" key="1">
    <citation type="submission" date="2018-09" db="EMBL/GenBank/DDBJ databases">
        <title>YIM PH 21725 draft genome.</title>
        <authorList>
            <person name="Miao C."/>
        </authorList>
    </citation>
    <scope>NUCLEOTIDE SEQUENCE [LARGE SCALE GENOMIC DNA]</scope>
    <source>
        <strain evidence="2">YIM PH21725</strain>
    </source>
</reference>
<dbReference type="SUPFAM" id="SSF49899">
    <property type="entry name" value="Concanavalin A-like lectins/glucanases"/>
    <property type="match status" value="1"/>
</dbReference>
<evidence type="ECO:0000313" key="2">
    <source>
        <dbReference type="Proteomes" id="UP000285112"/>
    </source>
</evidence>
<evidence type="ECO:0000313" key="1">
    <source>
        <dbReference type="EMBL" id="RJQ90027.1"/>
    </source>
</evidence>
<dbReference type="AlphaFoldDB" id="A0A419IAG3"/>
<dbReference type="Proteomes" id="UP000285112">
    <property type="component" value="Unassembled WGS sequence"/>
</dbReference>
<evidence type="ECO:0008006" key="3">
    <source>
        <dbReference type="Google" id="ProtNLM"/>
    </source>
</evidence>
<dbReference type="Gene3D" id="2.60.120.200">
    <property type="match status" value="1"/>
</dbReference>
<comment type="caution">
    <text evidence="1">The sequence shown here is derived from an EMBL/GenBank/DDBJ whole genome shotgun (WGS) entry which is preliminary data.</text>
</comment>